<keyword evidence="1" id="KW-0732">Signal</keyword>
<dbReference type="RefSeq" id="WP_115927076.1">
    <property type="nucleotide sequence ID" value="NZ_QNVV01000002.1"/>
</dbReference>
<gene>
    <name evidence="2" type="ORF">DRF67_03500</name>
</gene>
<name>A0A3D9B8Y6_9FLAO</name>
<evidence type="ECO:0008006" key="4">
    <source>
        <dbReference type="Google" id="ProtNLM"/>
    </source>
</evidence>
<evidence type="ECO:0000313" key="3">
    <source>
        <dbReference type="Proteomes" id="UP000256257"/>
    </source>
</evidence>
<proteinExistence type="predicted"/>
<protein>
    <recommendedName>
        <fullName evidence="4">DUF3060 domain-containing protein</fullName>
    </recommendedName>
</protein>
<organism evidence="2 3">
    <name type="scientific">Chryseobacterium pennipullorum</name>
    <dbReference type="NCBI Taxonomy" id="2258963"/>
    <lineage>
        <taxon>Bacteria</taxon>
        <taxon>Pseudomonadati</taxon>
        <taxon>Bacteroidota</taxon>
        <taxon>Flavobacteriia</taxon>
        <taxon>Flavobacteriales</taxon>
        <taxon>Weeksellaceae</taxon>
        <taxon>Chryseobacterium group</taxon>
        <taxon>Chryseobacterium</taxon>
    </lineage>
</organism>
<dbReference type="Proteomes" id="UP000256257">
    <property type="component" value="Unassembled WGS sequence"/>
</dbReference>
<dbReference type="EMBL" id="QNVV01000002">
    <property type="protein sequence ID" value="REC49746.1"/>
    <property type="molecule type" value="Genomic_DNA"/>
</dbReference>
<dbReference type="Pfam" id="PF11259">
    <property type="entry name" value="DUF3060"/>
    <property type="match status" value="1"/>
</dbReference>
<keyword evidence="3" id="KW-1185">Reference proteome</keyword>
<sequence length="130" mass="13641">MNSIKTAGIIAFLLMGTATAFSQSRKTESSKGVEQSDNDKKIQVDGVGHKLNYTLNGGVVEVEGGDNTVTIKGSAKMIAVSGTGNKVYIDKVDRVTIEGGDNVVYYRTSGTKSGKPNVALTGVGNRVTKQ</sequence>
<reference evidence="2 3" key="1">
    <citation type="submission" date="2018-06" db="EMBL/GenBank/DDBJ databases">
        <title>Novel Chryseobacterium species.</title>
        <authorList>
            <person name="Newman J."/>
            <person name="Hugo C."/>
            <person name="Oosthuizen L."/>
            <person name="Charimba G."/>
        </authorList>
    </citation>
    <scope>NUCLEOTIDE SEQUENCE [LARGE SCALE GENOMIC DNA]</scope>
    <source>
        <strain evidence="2 3">7_F195</strain>
    </source>
</reference>
<comment type="caution">
    <text evidence="2">The sequence shown here is derived from an EMBL/GenBank/DDBJ whole genome shotgun (WGS) entry which is preliminary data.</text>
</comment>
<evidence type="ECO:0000256" key="1">
    <source>
        <dbReference type="SAM" id="SignalP"/>
    </source>
</evidence>
<dbReference type="OrthoDB" id="1256082at2"/>
<feature type="signal peptide" evidence="1">
    <location>
        <begin position="1"/>
        <end position="20"/>
    </location>
</feature>
<dbReference type="AlphaFoldDB" id="A0A3D9B8Y6"/>
<feature type="chain" id="PRO_5017617263" description="DUF3060 domain-containing protein" evidence="1">
    <location>
        <begin position="21"/>
        <end position="130"/>
    </location>
</feature>
<accession>A0A3D9B8Y6</accession>
<dbReference type="InterPro" id="IPR021417">
    <property type="entry name" value="DUF3060"/>
</dbReference>
<evidence type="ECO:0000313" key="2">
    <source>
        <dbReference type="EMBL" id="REC49746.1"/>
    </source>
</evidence>